<evidence type="ECO:0000256" key="3">
    <source>
        <dbReference type="ARBA" id="ARBA00022833"/>
    </source>
</evidence>
<evidence type="ECO:0000259" key="6">
    <source>
        <dbReference type="PROSITE" id="PS51999"/>
    </source>
</evidence>
<dbReference type="RefSeq" id="XP_022640181.1">
    <property type="nucleotide sequence ID" value="XM_022784460.1"/>
</dbReference>
<dbReference type="KEGG" id="vra:111242130"/>
<dbReference type="Pfam" id="PF06839">
    <property type="entry name" value="Zn_ribbon_GRF"/>
    <property type="match status" value="1"/>
</dbReference>
<proteinExistence type="predicted"/>
<keyword evidence="5" id="KW-0472">Membrane</keyword>
<dbReference type="OrthoDB" id="1398992at2759"/>
<keyword evidence="5" id="KW-1133">Transmembrane helix</keyword>
<evidence type="ECO:0000313" key="8">
    <source>
        <dbReference type="RefSeq" id="XP_022640181.1"/>
    </source>
</evidence>
<dbReference type="InterPro" id="IPR010666">
    <property type="entry name" value="Znf_GRF"/>
</dbReference>
<feature type="domain" description="GRF-type" evidence="6">
    <location>
        <begin position="31"/>
        <end position="77"/>
    </location>
</feature>
<evidence type="ECO:0000256" key="2">
    <source>
        <dbReference type="ARBA" id="ARBA00022771"/>
    </source>
</evidence>
<dbReference type="PROSITE" id="PS51999">
    <property type="entry name" value="ZF_GRF"/>
    <property type="match status" value="1"/>
</dbReference>
<accession>A0A3Q0F9B2</accession>
<evidence type="ECO:0000256" key="1">
    <source>
        <dbReference type="ARBA" id="ARBA00022723"/>
    </source>
</evidence>
<keyword evidence="5" id="KW-0812">Transmembrane</keyword>
<keyword evidence="1" id="KW-0479">Metal-binding</keyword>
<keyword evidence="3" id="KW-0862">Zinc</keyword>
<protein>
    <submittedName>
        <fullName evidence="8">Uncharacterized protein LOC111242130</fullName>
    </submittedName>
</protein>
<dbReference type="AlphaFoldDB" id="A0A3Q0F9B2"/>
<gene>
    <name evidence="8" type="primary">LOC111242130</name>
</gene>
<reference evidence="8" key="2">
    <citation type="submission" date="2025-08" db="UniProtKB">
        <authorList>
            <consortium name="RefSeq"/>
        </authorList>
    </citation>
    <scope>IDENTIFICATION</scope>
    <source>
        <tissue evidence="8">Leaf</tissue>
    </source>
</reference>
<dbReference type="Proteomes" id="UP000087766">
    <property type="component" value="Chromosome 7"/>
</dbReference>
<evidence type="ECO:0000256" key="4">
    <source>
        <dbReference type="PROSITE-ProRule" id="PRU01343"/>
    </source>
</evidence>
<reference evidence="7" key="1">
    <citation type="journal article" date="2014" name="Nat. Commun.">
        <title>Genome sequence of mungbean and insights into evolution within Vigna species.</title>
        <authorList>
            <person name="Kang Y.J."/>
            <person name="Kim S.K."/>
            <person name="Kim M.Y."/>
            <person name="Lestari P."/>
            <person name="Kim K.H."/>
            <person name="Ha B.K."/>
            <person name="Jun T.H."/>
            <person name="Hwang W.J."/>
            <person name="Lee T."/>
            <person name="Lee J."/>
            <person name="Shim S."/>
            <person name="Yoon M.Y."/>
            <person name="Jang Y.E."/>
            <person name="Han K.S."/>
            <person name="Taeprayoon P."/>
            <person name="Yoon N."/>
            <person name="Somta P."/>
            <person name="Tanya P."/>
            <person name="Kim K.S."/>
            <person name="Gwag J.G."/>
            <person name="Moon J.K."/>
            <person name="Lee Y.H."/>
            <person name="Park B.S."/>
            <person name="Bombarely A."/>
            <person name="Doyle J.J."/>
            <person name="Jackson S.A."/>
            <person name="Schafleitner R."/>
            <person name="Srinives P."/>
            <person name="Varshney R.K."/>
            <person name="Lee S.H."/>
        </authorList>
    </citation>
    <scope>NUCLEOTIDE SEQUENCE [LARGE SCALE GENOMIC DNA]</scope>
    <source>
        <strain evidence="7">cv. VC1973A</strain>
    </source>
</reference>
<dbReference type="GeneID" id="111242130"/>
<feature type="transmembrane region" description="Helical" evidence="5">
    <location>
        <begin position="132"/>
        <end position="152"/>
    </location>
</feature>
<dbReference type="GO" id="GO:0008270">
    <property type="term" value="F:zinc ion binding"/>
    <property type="evidence" value="ECO:0007669"/>
    <property type="project" value="UniProtKB-KW"/>
</dbReference>
<organism evidence="7 8">
    <name type="scientific">Vigna radiata var. radiata</name>
    <name type="common">Mung bean</name>
    <name type="synonym">Phaseolus aureus</name>
    <dbReference type="NCBI Taxonomy" id="3916"/>
    <lineage>
        <taxon>Eukaryota</taxon>
        <taxon>Viridiplantae</taxon>
        <taxon>Streptophyta</taxon>
        <taxon>Embryophyta</taxon>
        <taxon>Tracheophyta</taxon>
        <taxon>Spermatophyta</taxon>
        <taxon>Magnoliopsida</taxon>
        <taxon>eudicotyledons</taxon>
        <taxon>Gunneridae</taxon>
        <taxon>Pentapetalae</taxon>
        <taxon>rosids</taxon>
        <taxon>fabids</taxon>
        <taxon>Fabales</taxon>
        <taxon>Fabaceae</taxon>
        <taxon>Papilionoideae</taxon>
        <taxon>50 kb inversion clade</taxon>
        <taxon>NPAAA clade</taxon>
        <taxon>indigoferoid/millettioid clade</taxon>
        <taxon>Phaseoleae</taxon>
        <taxon>Vigna</taxon>
    </lineage>
</organism>
<evidence type="ECO:0000313" key="7">
    <source>
        <dbReference type="Proteomes" id="UP000087766"/>
    </source>
</evidence>
<sequence length="155" mass="16981">MSGSSSSCKCTGWGFQQSSGGGSRLGAKPSCYCGSKAVFRIAKTPKNKGKRFWGCPHFKGGSEDIGGCNFFKWCNEEVIDERNVVILEERSASARNDEVGGSMMKMEERDVEKLKLASLEKSLVILEKGMKLLIGMMFVTCLFNVIVISMLMKVG</sequence>
<name>A0A3Q0F9B2_VIGRR</name>
<keyword evidence="7" id="KW-1185">Reference proteome</keyword>
<dbReference type="PANTHER" id="PTHR33248">
    <property type="entry name" value="ZINC ION-BINDING PROTEIN"/>
    <property type="match status" value="1"/>
</dbReference>
<keyword evidence="2 4" id="KW-0863">Zinc-finger</keyword>
<evidence type="ECO:0000256" key="5">
    <source>
        <dbReference type="SAM" id="Phobius"/>
    </source>
</evidence>